<dbReference type="AlphaFoldDB" id="A0A8D2MTA5"/>
<evidence type="ECO:0000313" key="4">
    <source>
        <dbReference type="Proteomes" id="UP000694413"/>
    </source>
</evidence>
<feature type="domain" description="IMD" evidence="2">
    <location>
        <begin position="141"/>
        <end position="230"/>
    </location>
</feature>
<dbReference type="GO" id="GO:0005829">
    <property type="term" value="C:cytosol"/>
    <property type="evidence" value="ECO:0007669"/>
    <property type="project" value="TreeGrafter"/>
</dbReference>
<evidence type="ECO:0000256" key="1">
    <source>
        <dbReference type="SAM" id="SignalP"/>
    </source>
</evidence>
<dbReference type="GO" id="GO:0051017">
    <property type="term" value="P:actin filament bundle assembly"/>
    <property type="evidence" value="ECO:0007669"/>
    <property type="project" value="TreeGrafter"/>
</dbReference>
<name>A0A8D2MTA5_ZONAL</name>
<sequence>MSLCVCVCVCVCRCVCLSVCPCVCVPVYVLVSVPGYVPVPVCVCVSLCLSVCPLVCVSVPVCVCPCVCPCVCMCVPVPVCVSLCVCPCGCVSLCLCVPVYVPMSVPGCPSVCPMPGSLPPLSASPPAPWHCQQPLPSCLSLLQYIEAISNKQGELENYVSDGYKTALTEERRRFCFLVEKQCAVAKSAITYHAKGKEMLTQKLPLWQQSCSDPNKIPERAIQLMQQMAASSNGTIMPSPLSTSKSNLIISDPIPGAKPLPVPPELAPFVGVSIPVLELPCPLSKGGGTSPGRCHRCPRQVVLGWAGTGGRDGSSGPSWGVGRSLTWHGQPVPPHPTELCRAGIPGAFGEPRSWTCLSRLVPELWD</sequence>
<feature type="chain" id="PRO_5034407085" description="IMD domain-containing protein" evidence="1">
    <location>
        <begin position="19"/>
        <end position="365"/>
    </location>
</feature>
<feature type="signal peptide" evidence="1">
    <location>
        <begin position="1"/>
        <end position="18"/>
    </location>
</feature>
<keyword evidence="1" id="KW-0732">Signal</keyword>
<dbReference type="GO" id="GO:0005654">
    <property type="term" value="C:nucleoplasm"/>
    <property type="evidence" value="ECO:0007669"/>
    <property type="project" value="TreeGrafter"/>
</dbReference>
<accession>A0A8D2MTA5</accession>
<dbReference type="Pfam" id="PF08397">
    <property type="entry name" value="IMD"/>
    <property type="match status" value="1"/>
</dbReference>
<dbReference type="GO" id="GO:0051764">
    <property type="term" value="P:actin crosslink formation"/>
    <property type="evidence" value="ECO:0007669"/>
    <property type="project" value="TreeGrafter"/>
</dbReference>
<protein>
    <recommendedName>
        <fullName evidence="2">IMD domain-containing protein</fullName>
    </recommendedName>
</protein>
<dbReference type="PROSITE" id="PS51338">
    <property type="entry name" value="IMD"/>
    <property type="match status" value="1"/>
</dbReference>
<dbReference type="GO" id="GO:0007009">
    <property type="term" value="P:plasma membrane organization"/>
    <property type="evidence" value="ECO:0007669"/>
    <property type="project" value="InterPro"/>
</dbReference>
<proteinExistence type="predicted"/>
<reference evidence="3" key="1">
    <citation type="submission" date="2025-08" db="UniProtKB">
        <authorList>
            <consortium name="Ensembl"/>
        </authorList>
    </citation>
    <scope>IDENTIFICATION</scope>
</reference>
<dbReference type="InterPro" id="IPR027267">
    <property type="entry name" value="AH/BAR_dom_sf"/>
</dbReference>
<dbReference type="GO" id="GO:0030838">
    <property type="term" value="P:positive regulation of actin filament polymerization"/>
    <property type="evidence" value="ECO:0007669"/>
    <property type="project" value="TreeGrafter"/>
</dbReference>
<reference evidence="3" key="2">
    <citation type="submission" date="2025-09" db="UniProtKB">
        <authorList>
            <consortium name="Ensembl"/>
        </authorList>
    </citation>
    <scope>IDENTIFICATION</scope>
</reference>
<organism evidence="3 4">
    <name type="scientific">Zonotrichia albicollis</name>
    <name type="common">White-throated sparrow</name>
    <name type="synonym">Fringilla albicollis</name>
    <dbReference type="NCBI Taxonomy" id="44394"/>
    <lineage>
        <taxon>Eukaryota</taxon>
        <taxon>Metazoa</taxon>
        <taxon>Chordata</taxon>
        <taxon>Craniata</taxon>
        <taxon>Vertebrata</taxon>
        <taxon>Euteleostomi</taxon>
        <taxon>Archelosauria</taxon>
        <taxon>Archosauria</taxon>
        <taxon>Dinosauria</taxon>
        <taxon>Saurischia</taxon>
        <taxon>Theropoda</taxon>
        <taxon>Coelurosauria</taxon>
        <taxon>Aves</taxon>
        <taxon>Neognathae</taxon>
        <taxon>Neoaves</taxon>
        <taxon>Telluraves</taxon>
        <taxon>Australaves</taxon>
        <taxon>Passeriformes</taxon>
        <taxon>Passerellidae</taxon>
        <taxon>Zonotrichia</taxon>
    </lineage>
</organism>
<dbReference type="SUPFAM" id="SSF103657">
    <property type="entry name" value="BAR/IMD domain-like"/>
    <property type="match status" value="1"/>
</dbReference>
<dbReference type="PANTHER" id="PTHR14206:SF3">
    <property type="entry name" value="BRAIN-SPECIFIC ANGIOGENESIS INHIBITOR 1-ASSOCIATED PROTEIN 2"/>
    <property type="match status" value="1"/>
</dbReference>
<evidence type="ECO:0000313" key="3">
    <source>
        <dbReference type="Ensembl" id="ENSZALP00000013081.1"/>
    </source>
</evidence>
<dbReference type="InterPro" id="IPR013606">
    <property type="entry name" value="I-BAR_dom"/>
</dbReference>
<evidence type="ECO:0000259" key="2">
    <source>
        <dbReference type="PROSITE" id="PS51338"/>
    </source>
</evidence>
<dbReference type="PANTHER" id="PTHR14206">
    <property type="entry name" value="BRAIN-SPECIFIC ANGIOGENESIS INHIBITOR 1-ASSOCIATED PROTEIN 2"/>
    <property type="match status" value="1"/>
</dbReference>
<dbReference type="Ensembl" id="ENSZALT00000017883.1">
    <property type="protein sequence ID" value="ENSZALP00000013081.1"/>
    <property type="gene ID" value="ENSZALG00000010922.1"/>
</dbReference>
<gene>
    <name evidence="3" type="primary">LOC102067576</name>
</gene>
<dbReference type="Proteomes" id="UP000694413">
    <property type="component" value="Unassembled WGS sequence"/>
</dbReference>
<dbReference type="InterPro" id="IPR027681">
    <property type="entry name" value="IRSp53/IRTKS/Pinkbar"/>
</dbReference>
<dbReference type="Gene3D" id="1.20.1270.60">
    <property type="entry name" value="Arfaptin homology (AH) domain/BAR domain"/>
    <property type="match status" value="1"/>
</dbReference>
<keyword evidence="4" id="KW-1185">Reference proteome</keyword>